<name>G2Y0B7_BOTF4</name>
<protein>
    <submittedName>
        <fullName evidence="1">Uncharacterized protein</fullName>
    </submittedName>
</protein>
<dbReference type="InParanoid" id="G2Y0B7"/>
<dbReference type="AlphaFoldDB" id="G2Y0B7"/>
<accession>G2Y0B7</accession>
<sequence length="58" mass="6690">MPILQIRVEHNLYNQTRNTKFATRTGEVSRNFDSGTTDVVLHIPICMSWLAYSSISYI</sequence>
<evidence type="ECO:0000313" key="2">
    <source>
        <dbReference type="Proteomes" id="UP000008177"/>
    </source>
</evidence>
<reference evidence="2" key="1">
    <citation type="journal article" date="2011" name="PLoS Genet.">
        <title>Genomic analysis of the necrotrophic fungal pathogens Sclerotinia sclerotiorum and Botrytis cinerea.</title>
        <authorList>
            <person name="Amselem J."/>
            <person name="Cuomo C.A."/>
            <person name="van Kan J.A."/>
            <person name="Viaud M."/>
            <person name="Benito E.P."/>
            <person name="Couloux A."/>
            <person name="Coutinho P.M."/>
            <person name="de Vries R.P."/>
            <person name="Dyer P.S."/>
            <person name="Fillinger S."/>
            <person name="Fournier E."/>
            <person name="Gout L."/>
            <person name="Hahn M."/>
            <person name="Kohn L."/>
            <person name="Lapalu N."/>
            <person name="Plummer K.M."/>
            <person name="Pradier J.M."/>
            <person name="Quevillon E."/>
            <person name="Sharon A."/>
            <person name="Simon A."/>
            <person name="ten Have A."/>
            <person name="Tudzynski B."/>
            <person name="Tudzynski P."/>
            <person name="Wincker P."/>
            <person name="Andrew M."/>
            <person name="Anthouard V."/>
            <person name="Beever R.E."/>
            <person name="Beffa R."/>
            <person name="Benoit I."/>
            <person name="Bouzid O."/>
            <person name="Brault B."/>
            <person name="Chen Z."/>
            <person name="Choquer M."/>
            <person name="Collemare J."/>
            <person name="Cotton P."/>
            <person name="Danchin E.G."/>
            <person name="Da Silva C."/>
            <person name="Gautier A."/>
            <person name="Giraud C."/>
            <person name="Giraud T."/>
            <person name="Gonzalez C."/>
            <person name="Grossetete S."/>
            <person name="Guldener U."/>
            <person name="Henrissat B."/>
            <person name="Howlett B.J."/>
            <person name="Kodira C."/>
            <person name="Kretschmer M."/>
            <person name="Lappartient A."/>
            <person name="Leroch M."/>
            <person name="Levis C."/>
            <person name="Mauceli E."/>
            <person name="Neuveglise C."/>
            <person name="Oeser B."/>
            <person name="Pearson M."/>
            <person name="Poulain J."/>
            <person name="Poussereau N."/>
            <person name="Quesneville H."/>
            <person name="Rascle C."/>
            <person name="Schumacher J."/>
            <person name="Segurens B."/>
            <person name="Sexton A."/>
            <person name="Silva E."/>
            <person name="Sirven C."/>
            <person name="Soanes D.M."/>
            <person name="Talbot N.J."/>
            <person name="Templeton M."/>
            <person name="Yandava C."/>
            <person name="Yarden O."/>
            <person name="Zeng Q."/>
            <person name="Rollins J.A."/>
            <person name="Lebrun M.H."/>
            <person name="Dickman M."/>
        </authorList>
    </citation>
    <scope>NUCLEOTIDE SEQUENCE [LARGE SCALE GENOMIC DNA]</scope>
    <source>
        <strain evidence="2">T4</strain>
    </source>
</reference>
<evidence type="ECO:0000313" key="1">
    <source>
        <dbReference type="EMBL" id="CCD46082.1"/>
    </source>
</evidence>
<dbReference type="HOGENOM" id="CLU_2978849_0_0_1"/>
<gene>
    <name evidence="1" type="ORF">BofuT4_uP116320.1</name>
</gene>
<organism evidence="1 2">
    <name type="scientific">Botryotinia fuckeliana (strain T4)</name>
    <name type="common">Noble rot fungus</name>
    <name type="synonym">Botrytis cinerea</name>
    <dbReference type="NCBI Taxonomy" id="999810"/>
    <lineage>
        <taxon>Eukaryota</taxon>
        <taxon>Fungi</taxon>
        <taxon>Dikarya</taxon>
        <taxon>Ascomycota</taxon>
        <taxon>Pezizomycotina</taxon>
        <taxon>Leotiomycetes</taxon>
        <taxon>Helotiales</taxon>
        <taxon>Sclerotiniaceae</taxon>
        <taxon>Botrytis</taxon>
    </lineage>
</organism>
<proteinExistence type="predicted"/>
<dbReference type="EMBL" id="FQ790281">
    <property type="protein sequence ID" value="CCD46082.1"/>
    <property type="molecule type" value="Genomic_DNA"/>
</dbReference>
<dbReference type="Proteomes" id="UP000008177">
    <property type="component" value="Unplaced contigs"/>
</dbReference>